<gene>
    <name evidence="7" type="ORF">A9Q84_18050</name>
</gene>
<organism evidence="7 8">
    <name type="scientific">Halobacteriovorax marinus</name>
    <dbReference type="NCBI Taxonomy" id="97084"/>
    <lineage>
        <taxon>Bacteria</taxon>
        <taxon>Pseudomonadati</taxon>
        <taxon>Bdellovibrionota</taxon>
        <taxon>Bacteriovoracia</taxon>
        <taxon>Bacteriovoracales</taxon>
        <taxon>Halobacteriovoraceae</taxon>
        <taxon>Halobacteriovorax</taxon>
    </lineage>
</organism>
<protein>
    <submittedName>
        <fullName evidence="7">4-hydroxyphenylpyruvate dioxygenase</fullName>
    </submittedName>
</protein>
<dbReference type="NCBIfam" id="TIGR01263">
    <property type="entry name" value="4HPPD"/>
    <property type="match status" value="1"/>
</dbReference>
<evidence type="ECO:0000256" key="5">
    <source>
        <dbReference type="PIRSR" id="PIRSR009283-1"/>
    </source>
</evidence>
<dbReference type="FunFam" id="3.10.180.10:FF:000007">
    <property type="entry name" value="4-hydroxyphenylpyruvate dioxygenase"/>
    <property type="match status" value="1"/>
</dbReference>
<dbReference type="Proteomes" id="UP000196531">
    <property type="component" value="Unassembled WGS sequence"/>
</dbReference>
<dbReference type="Pfam" id="PF00903">
    <property type="entry name" value="Glyoxalase"/>
    <property type="match status" value="1"/>
</dbReference>
<evidence type="ECO:0000313" key="7">
    <source>
        <dbReference type="EMBL" id="OUR94206.1"/>
    </source>
</evidence>
<dbReference type="PANTHER" id="PTHR11959">
    <property type="entry name" value="4-HYDROXYPHENYLPYRUVATE DIOXYGENASE"/>
    <property type="match status" value="1"/>
</dbReference>
<dbReference type="AlphaFoldDB" id="A0A1Y5F3D1"/>
<feature type="binding site" evidence="5">
    <location>
        <position position="315"/>
    </location>
    <ligand>
        <name>Fe cation</name>
        <dbReference type="ChEBI" id="CHEBI:24875"/>
    </ligand>
</feature>
<comment type="cofactor">
    <cofactor evidence="5">
        <name>Fe cation</name>
        <dbReference type="ChEBI" id="CHEBI:24875"/>
    </cofactor>
    <text evidence="5">Binds 1 Fe cation per subunit.</text>
</comment>
<keyword evidence="2 5" id="KW-0479">Metal-binding</keyword>
<comment type="similarity">
    <text evidence="1">Belongs to the 4HPPD family.</text>
</comment>
<dbReference type="PIRSF" id="PIRSF009283">
    <property type="entry name" value="HPP_dOase"/>
    <property type="match status" value="1"/>
</dbReference>
<sequence length="348" mass="39717">MTSDTNPTGLRGIEFVEYCSKEHENLDQLFKAFGFSKLSTNAEKDLIFYKQNDINFIVNNKLSGHTHNFVNDHGPSISSMAFRVENADKAFEVSVKNGARAAEGEYTYKGKKVPAIYGIGDSLLYFVDKFEDKNFYQELGFIDDSVKEEIEGKGFIRIDHLTNNVYKGTMQKWTDFYKQTFGFTEVRYFDIKGAKTGLKSFALQSPCKTFCIPINEGTEAKSQINEYLEEYNGPGIQHIAFTSEDIVKSVESLAATQIETLDIDDEYYDEVFDRVPNVTEDQVKLRKNNILVDGDDEGYLLQIFTKNVIGPIFIEIIQRKNHDSFGEGNFGALFRSIEKDQEKRGYLD</sequence>
<evidence type="ECO:0000259" key="6">
    <source>
        <dbReference type="PROSITE" id="PS51819"/>
    </source>
</evidence>
<feature type="binding site" evidence="5">
    <location>
        <position position="238"/>
    </location>
    <ligand>
        <name>Fe cation</name>
        <dbReference type="ChEBI" id="CHEBI:24875"/>
    </ligand>
</feature>
<keyword evidence="3" id="KW-0677">Repeat</keyword>
<keyword evidence="7" id="KW-0670">Pyruvate</keyword>
<dbReference type="Gene3D" id="3.10.180.10">
    <property type="entry name" value="2,3-Dihydroxybiphenyl 1,2-Dioxygenase, domain 1"/>
    <property type="match status" value="2"/>
</dbReference>
<dbReference type="InterPro" id="IPR029068">
    <property type="entry name" value="Glyas_Bleomycin-R_OHBP_Dase"/>
</dbReference>
<accession>A0A1Y5F3D1</accession>
<dbReference type="InterPro" id="IPR005956">
    <property type="entry name" value="4OHPhenylPyrv_dOase"/>
</dbReference>
<evidence type="ECO:0000256" key="3">
    <source>
        <dbReference type="ARBA" id="ARBA00022737"/>
    </source>
</evidence>
<keyword evidence="7" id="KW-0560">Oxidoreductase</keyword>
<dbReference type="CDD" id="cd07250">
    <property type="entry name" value="HPPD_C_like"/>
    <property type="match status" value="1"/>
</dbReference>
<name>A0A1Y5F3D1_9BACT</name>
<evidence type="ECO:0000313" key="8">
    <source>
        <dbReference type="Proteomes" id="UP000196531"/>
    </source>
</evidence>
<keyword evidence="7" id="KW-0223">Dioxygenase</keyword>
<feature type="binding site" evidence="5">
    <location>
        <position position="160"/>
    </location>
    <ligand>
        <name>Fe cation</name>
        <dbReference type="ChEBI" id="CHEBI:24875"/>
    </ligand>
</feature>
<dbReference type="GO" id="GO:0003868">
    <property type="term" value="F:4-hydroxyphenylpyruvate dioxygenase activity"/>
    <property type="evidence" value="ECO:0007669"/>
    <property type="project" value="InterPro"/>
</dbReference>
<dbReference type="GO" id="GO:0006572">
    <property type="term" value="P:L-tyrosine catabolic process"/>
    <property type="evidence" value="ECO:0007669"/>
    <property type="project" value="TreeGrafter"/>
</dbReference>
<dbReference type="CDD" id="cd08342">
    <property type="entry name" value="HPPD_N_like"/>
    <property type="match status" value="1"/>
</dbReference>
<reference evidence="8" key="1">
    <citation type="journal article" date="2017" name="Proc. Natl. Acad. Sci. U.S.A.">
        <title>Simulation of Deepwater Horizon oil plume reveals substrate specialization within a complex community of hydrocarbon-degraders.</title>
        <authorList>
            <person name="Hu P."/>
            <person name="Dubinsky E.A."/>
            <person name="Probst A.J."/>
            <person name="Wang J."/>
            <person name="Sieber C.M.K."/>
            <person name="Tom L.M."/>
            <person name="Gardinali P."/>
            <person name="Banfield J.F."/>
            <person name="Atlas R.M."/>
            <person name="Andersen G.L."/>
        </authorList>
    </citation>
    <scope>NUCLEOTIDE SEQUENCE [LARGE SCALE GENOMIC DNA]</scope>
</reference>
<dbReference type="InterPro" id="IPR041735">
    <property type="entry name" value="4OHPhenylPyrv_dOase_C"/>
</dbReference>
<dbReference type="EMBL" id="MAAO01000011">
    <property type="protein sequence ID" value="OUR94206.1"/>
    <property type="molecule type" value="Genomic_DNA"/>
</dbReference>
<evidence type="ECO:0000256" key="2">
    <source>
        <dbReference type="ARBA" id="ARBA00022723"/>
    </source>
</evidence>
<dbReference type="Pfam" id="PF14696">
    <property type="entry name" value="Glyoxalase_5"/>
    <property type="match status" value="1"/>
</dbReference>
<dbReference type="InterPro" id="IPR004360">
    <property type="entry name" value="Glyas_Fos-R_dOase_dom"/>
</dbReference>
<dbReference type="GO" id="GO:0046872">
    <property type="term" value="F:metal ion binding"/>
    <property type="evidence" value="ECO:0007669"/>
    <property type="project" value="UniProtKB-KW"/>
</dbReference>
<feature type="domain" description="VOC" evidence="6">
    <location>
        <begin position="157"/>
        <end position="306"/>
    </location>
</feature>
<feature type="domain" description="VOC" evidence="6">
    <location>
        <begin position="12"/>
        <end position="129"/>
    </location>
</feature>
<dbReference type="PANTHER" id="PTHR11959:SF1">
    <property type="entry name" value="4-HYDROXYPHENYLPYRUVATE DIOXYGENASE"/>
    <property type="match status" value="1"/>
</dbReference>
<evidence type="ECO:0000256" key="4">
    <source>
        <dbReference type="ARBA" id="ARBA00023004"/>
    </source>
</evidence>
<dbReference type="InterPro" id="IPR041736">
    <property type="entry name" value="4OHPhenylPyrv_dOase_N"/>
</dbReference>
<comment type="caution">
    <text evidence="7">The sequence shown here is derived from an EMBL/GenBank/DDBJ whole genome shotgun (WGS) entry which is preliminary data.</text>
</comment>
<evidence type="ECO:0000256" key="1">
    <source>
        <dbReference type="ARBA" id="ARBA00005877"/>
    </source>
</evidence>
<proteinExistence type="inferred from homology"/>
<dbReference type="SUPFAM" id="SSF54593">
    <property type="entry name" value="Glyoxalase/Bleomycin resistance protein/Dihydroxybiphenyl dioxygenase"/>
    <property type="match status" value="1"/>
</dbReference>
<dbReference type="InterPro" id="IPR037523">
    <property type="entry name" value="VOC_core"/>
</dbReference>
<keyword evidence="4 5" id="KW-0408">Iron</keyword>
<dbReference type="PROSITE" id="PS51819">
    <property type="entry name" value="VOC"/>
    <property type="match status" value="2"/>
</dbReference>